<dbReference type="EMBL" id="JADMLG010000013">
    <property type="protein sequence ID" value="MBH0780084.1"/>
    <property type="molecule type" value="Genomic_DNA"/>
</dbReference>
<dbReference type="AlphaFoldDB" id="A0A931IEM9"/>
<sequence length="96" mass="10306">MHDSATRRSTPGVHAEHVARALGSITSPDWPDAAPLTADSSRAVGPAAWLRNLLRRCTARVERAEFHWYPTAPFAPDLAGGAGPLAARLIEWNGPL</sequence>
<gene>
    <name evidence="1" type="ORF">IT779_27805</name>
</gene>
<comment type="caution">
    <text evidence="1">The sequence shown here is derived from an EMBL/GenBank/DDBJ whole genome shotgun (WGS) entry which is preliminary data.</text>
</comment>
<reference evidence="1" key="1">
    <citation type="submission" date="2020-11" db="EMBL/GenBank/DDBJ databases">
        <title>Nocardia NEAU-351.nov., a novel actinomycete isolated from the cow dung.</title>
        <authorList>
            <person name="Zhang X."/>
        </authorList>
    </citation>
    <scope>NUCLEOTIDE SEQUENCE</scope>
    <source>
        <strain evidence="1">NEAU-351</strain>
    </source>
</reference>
<keyword evidence="2" id="KW-1185">Reference proteome</keyword>
<name>A0A931IEM9_9NOCA</name>
<accession>A0A931IEM9</accession>
<dbReference type="RefSeq" id="WP_196152381.1">
    <property type="nucleotide sequence ID" value="NZ_JADMLG010000013.1"/>
</dbReference>
<protein>
    <submittedName>
        <fullName evidence="1">Uncharacterized protein</fullName>
    </submittedName>
</protein>
<evidence type="ECO:0000313" key="1">
    <source>
        <dbReference type="EMBL" id="MBH0780084.1"/>
    </source>
</evidence>
<evidence type="ECO:0000313" key="2">
    <source>
        <dbReference type="Proteomes" id="UP000655751"/>
    </source>
</evidence>
<organism evidence="1 2">
    <name type="scientific">Nocardia bovistercoris</name>
    <dbReference type="NCBI Taxonomy" id="2785916"/>
    <lineage>
        <taxon>Bacteria</taxon>
        <taxon>Bacillati</taxon>
        <taxon>Actinomycetota</taxon>
        <taxon>Actinomycetes</taxon>
        <taxon>Mycobacteriales</taxon>
        <taxon>Nocardiaceae</taxon>
        <taxon>Nocardia</taxon>
    </lineage>
</organism>
<proteinExistence type="predicted"/>
<dbReference type="Proteomes" id="UP000655751">
    <property type="component" value="Unassembled WGS sequence"/>
</dbReference>